<dbReference type="SUPFAM" id="SSF52833">
    <property type="entry name" value="Thioredoxin-like"/>
    <property type="match status" value="1"/>
</dbReference>
<dbReference type="CDD" id="cd03024">
    <property type="entry name" value="DsbA_FrnE"/>
    <property type="match status" value="1"/>
</dbReference>
<proteinExistence type="predicted"/>
<evidence type="ECO:0000259" key="1">
    <source>
        <dbReference type="Pfam" id="PF01323"/>
    </source>
</evidence>
<evidence type="ECO:0000313" key="2">
    <source>
        <dbReference type="EMBL" id="ALX49210.1"/>
    </source>
</evidence>
<organism evidence="2 3">
    <name type="scientific">Lentibacillus amyloliquefaciens</name>
    <dbReference type="NCBI Taxonomy" id="1472767"/>
    <lineage>
        <taxon>Bacteria</taxon>
        <taxon>Bacillati</taxon>
        <taxon>Bacillota</taxon>
        <taxon>Bacilli</taxon>
        <taxon>Bacillales</taxon>
        <taxon>Bacillaceae</taxon>
        <taxon>Lentibacillus</taxon>
    </lineage>
</organism>
<dbReference type="RefSeq" id="WP_068445789.1">
    <property type="nucleotide sequence ID" value="NZ_CP013862.1"/>
</dbReference>
<gene>
    <name evidence="2" type="ORF">AOX59_11810</name>
</gene>
<dbReference type="GO" id="GO:0016491">
    <property type="term" value="F:oxidoreductase activity"/>
    <property type="evidence" value="ECO:0007669"/>
    <property type="project" value="InterPro"/>
</dbReference>
<dbReference type="Gene3D" id="3.40.30.10">
    <property type="entry name" value="Glutaredoxin"/>
    <property type="match status" value="1"/>
</dbReference>
<dbReference type="Pfam" id="PF01323">
    <property type="entry name" value="DSBA"/>
    <property type="match status" value="1"/>
</dbReference>
<accession>A0A0U4G8Y7</accession>
<name>A0A0U4G8Y7_9BACI</name>
<dbReference type="STRING" id="1472767.AOX59_11810"/>
<keyword evidence="3" id="KW-1185">Reference proteome</keyword>
<sequence>MKIEIWSDFVCPFCYIGKRRLESAIEQFPERDAIEVEYKSYELDPEAEVNPNQNIHEYLAAKKGMPFEQAKSMNESLGEQAAEAGLTYNFDTMQHTNTFDAHRVSKYAAEKGKGKEITERFLKAYFTDGELISDQATLIKLAGETGLNEDDVTALLKVDDYAIHVRADEEQARQLDVQGVPFFVFNEKYAVSGAQPQEVFKEVLEKVWEEEKEEPVLQSLNPKKSKTTYCTDEGCEIVEED</sequence>
<dbReference type="EMBL" id="CP013862">
    <property type="protein sequence ID" value="ALX49210.1"/>
    <property type="molecule type" value="Genomic_DNA"/>
</dbReference>
<protein>
    <submittedName>
        <fullName evidence="2">Disulfide bond formation protein DsbA</fullName>
    </submittedName>
</protein>
<dbReference type="KEGG" id="lao:AOX59_11810"/>
<evidence type="ECO:0000313" key="3">
    <source>
        <dbReference type="Proteomes" id="UP000050331"/>
    </source>
</evidence>
<dbReference type="Proteomes" id="UP000050331">
    <property type="component" value="Chromosome"/>
</dbReference>
<feature type="domain" description="DSBA-like thioredoxin" evidence="1">
    <location>
        <begin position="3"/>
        <end position="204"/>
    </location>
</feature>
<reference evidence="2 3" key="1">
    <citation type="submission" date="2016-01" db="EMBL/GenBank/DDBJ databases">
        <title>Complete genome sequence of strain Lentibacillus amyloliquefaciens LAM0015T isolated from saline sediment.</title>
        <authorList>
            <person name="Wang J.-L."/>
            <person name="He M.-X."/>
        </authorList>
    </citation>
    <scope>NUCLEOTIDE SEQUENCE [LARGE SCALE GENOMIC DNA]</scope>
    <source>
        <strain evidence="2 3">LAM0015</strain>
    </source>
</reference>
<dbReference type="AlphaFoldDB" id="A0A0U4G8Y7"/>
<dbReference type="PANTHER" id="PTHR13887:SF41">
    <property type="entry name" value="THIOREDOXIN SUPERFAMILY PROTEIN"/>
    <property type="match status" value="1"/>
</dbReference>
<dbReference type="OrthoDB" id="9799122at2"/>
<dbReference type="PANTHER" id="PTHR13887">
    <property type="entry name" value="GLUTATHIONE S-TRANSFERASE KAPPA"/>
    <property type="match status" value="1"/>
</dbReference>
<dbReference type="InterPro" id="IPR036249">
    <property type="entry name" value="Thioredoxin-like_sf"/>
</dbReference>
<dbReference type="InterPro" id="IPR001853">
    <property type="entry name" value="DSBA-like_thioredoxin_dom"/>
</dbReference>